<keyword evidence="1" id="KW-1133">Transmembrane helix</keyword>
<evidence type="ECO:0000313" key="2">
    <source>
        <dbReference type="EMBL" id="KAL2915193.1"/>
    </source>
</evidence>
<keyword evidence="1" id="KW-0472">Membrane</keyword>
<sequence>MAILSKPQSALITLSSWGTAAQQRIVPLAVATKDAAVTSVLYSKAVLDRYPPLKAFVLALAAFSAVPVAVFVGFGTATGAVVLGVAGTGAAMAQGTMLAVASFVLFWFLLGALFFAGLTAFWFSAGYFGLKVVRKLQQ</sequence>
<dbReference type="EMBL" id="JADGIZ020000026">
    <property type="protein sequence ID" value="KAL2915193.1"/>
    <property type="molecule type" value="Genomic_DNA"/>
</dbReference>
<organism evidence="2 3">
    <name type="scientific">Polyrhizophydium stewartii</name>
    <dbReference type="NCBI Taxonomy" id="2732419"/>
    <lineage>
        <taxon>Eukaryota</taxon>
        <taxon>Fungi</taxon>
        <taxon>Fungi incertae sedis</taxon>
        <taxon>Chytridiomycota</taxon>
        <taxon>Chytridiomycota incertae sedis</taxon>
        <taxon>Chytridiomycetes</taxon>
        <taxon>Rhizophydiales</taxon>
        <taxon>Rhizophydiales incertae sedis</taxon>
        <taxon>Polyrhizophydium</taxon>
    </lineage>
</organism>
<feature type="transmembrane region" description="Helical" evidence="1">
    <location>
        <begin position="55"/>
        <end position="74"/>
    </location>
</feature>
<dbReference type="Pfam" id="PF16015">
    <property type="entry name" value="Promethin"/>
    <property type="match status" value="1"/>
</dbReference>
<protein>
    <submittedName>
        <fullName evidence="2">Uncharacterized protein</fullName>
    </submittedName>
</protein>
<evidence type="ECO:0000313" key="3">
    <source>
        <dbReference type="Proteomes" id="UP001527925"/>
    </source>
</evidence>
<evidence type="ECO:0000256" key="1">
    <source>
        <dbReference type="SAM" id="Phobius"/>
    </source>
</evidence>
<proteinExistence type="predicted"/>
<gene>
    <name evidence="2" type="ORF">HK105_205300</name>
</gene>
<dbReference type="Proteomes" id="UP001527925">
    <property type="component" value="Unassembled WGS sequence"/>
</dbReference>
<accession>A0ABR4N6U7</accession>
<feature type="transmembrane region" description="Helical" evidence="1">
    <location>
        <begin position="81"/>
        <end position="100"/>
    </location>
</feature>
<keyword evidence="3" id="KW-1185">Reference proteome</keyword>
<feature type="transmembrane region" description="Helical" evidence="1">
    <location>
        <begin position="106"/>
        <end position="130"/>
    </location>
</feature>
<keyword evidence="1" id="KW-0812">Transmembrane</keyword>
<name>A0ABR4N6U7_9FUNG</name>
<comment type="caution">
    <text evidence="2">The sequence shown here is derived from an EMBL/GenBank/DDBJ whole genome shotgun (WGS) entry which is preliminary data.</text>
</comment>
<reference evidence="2 3" key="1">
    <citation type="submission" date="2023-09" db="EMBL/GenBank/DDBJ databases">
        <title>Pangenome analysis of Batrachochytrium dendrobatidis and related Chytrids.</title>
        <authorList>
            <person name="Yacoub M.N."/>
            <person name="Stajich J.E."/>
            <person name="James T.Y."/>
        </authorList>
    </citation>
    <scope>NUCLEOTIDE SEQUENCE [LARGE SCALE GENOMIC DNA]</scope>
    <source>
        <strain evidence="2 3">JEL0888</strain>
    </source>
</reference>